<evidence type="ECO:0000256" key="6">
    <source>
        <dbReference type="SAM" id="MobiDB-lite"/>
    </source>
</evidence>
<dbReference type="InterPro" id="IPR017941">
    <property type="entry name" value="Rieske_2Fe-2S"/>
</dbReference>
<keyword evidence="7" id="KW-0472">Membrane</keyword>
<feature type="transmembrane region" description="Helical" evidence="7">
    <location>
        <begin position="15"/>
        <end position="33"/>
    </location>
</feature>
<evidence type="ECO:0000313" key="9">
    <source>
        <dbReference type="EMBL" id="EAW08735.1"/>
    </source>
</evidence>
<reference evidence="9 10" key="1">
    <citation type="journal article" date="2008" name="PLoS Genet.">
        <title>Genomic islands in the pathogenic filamentous fungus Aspergillus fumigatus.</title>
        <authorList>
            <person name="Fedorova N.D."/>
            <person name="Khaldi N."/>
            <person name="Joardar V.S."/>
            <person name="Maiti R."/>
            <person name="Amedeo P."/>
            <person name="Anderson M.J."/>
            <person name="Crabtree J."/>
            <person name="Silva J.C."/>
            <person name="Badger J.H."/>
            <person name="Albarraq A."/>
            <person name="Angiuoli S."/>
            <person name="Bussey H."/>
            <person name="Bowyer P."/>
            <person name="Cotty P.J."/>
            <person name="Dyer P.S."/>
            <person name="Egan A."/>
            <person name="Galens K."/>
            <person name="Fraser-Liggett C.M."/>
            <person name="Haas B.J."/>
            <person name="Inman J.M."/>
            <person name="Kent R."/>
            <person name="Lemieux S."/>
            <person name="Malavazi I."/>
            <person name="Orvis J."/>
            <person name="Roemer T."/>
            <person name="Ronning C.M."/>
            <person name="Sundaram J.P."/>
            <person name="Sutton G."/>
            <person name="Turner G."/>
            <person name="Venter J.C."/>
            <person name="White O.R."/>
            <person name="Whitty B.R."/>
            <person name="Youngman P."/>
            <person name="Wolfe K.H."/>
            <person name="Goldman G.H."/>
            <person name="Wortman J.R."/>
            <person name="Jiang B."/>
            <person name="Denning D.W."/>
            <person name="Nierman W.C."/>
        </authorList>
    </citation>
    <scope>NUCLEOTIDE SEQUENCE [LARGE SCALE GENOMIC DNA]</scope>
    <source>
        <strain evidence="10">ATCC 1007 / CBS 513.65 / DSM 816 / NCTC 3887 / NRRL 1</strain>
    </source>
</reference>
<keyword evidence="1" id="KW-0001">2Fe-2S</keyword>
<gene>
    <name evidence="9" type="ORF">ACLA_096680</name>
</gene>
<dbReference type="PANTHER" id="PTHR43756">
    <property type="entry name" value="CHOLINE MONOOXYGENASE, CHLOROPLASTIC"/>
    <property type="match status" value="1"/>
</dbReference>
<dbReference type="GO" id="GO:0051537">
    <property type="term" value="F:2 iron, 2 sulfur cluster binding"/>
    <property type="evidence" value="ECO:0007669"/>
    <property type="project" value="UniProtKB-KW"/>
</dbReference>
<dbReference type="VEuPathDB" id="FungiDB:ACLA_096680"/>
<dbReference type="GO" id="GO:0046872">
    <property type="term" value="F:metal ion binding"/>
    <property type="evidence" value="ECO:0007669"/>
    <property type="project" value="UniProtKB-KW"/>
</dbReference>
<dbReference type="eggNOG" id="ENOG502QQJW">
    <property type="taxonomic scope" value="Eukaryota"/>
</dbReference>
<keyword evidence="5" id="KW-0411">Iron-sulfur</keyword>
<dbReference type="PANTHER" id="PTHR43756:SF6">
    <property type="entry name" value="CLUSTER-BINDING PROTEIN, PUTATIVE (AFU_ORTHOLOGUE AFUA_6G03920)-RELATED"/>
    <property type="match status" value="1"/>
</dbReference>
<feature type="compositionally biased region" description="Polar residues" evidence="6">
    <location>
        <begin position="326"/>
        <end position="339"/>
    </location>
</feature>
<dbReference type="Gene3D" id="2.102.10.10">
    <property type="entry name" value="Rieske [2Fe-2S] iron-sulphur domain"/>
    <property type="match status" value="1"/>
</dbReference>
<dbReference type="Gene3D" id="3.90.380.10">
    <property type="entry name" value="Naphthalene 1,2-dioxygenase Alpha Subunit, Chain A, domain 1"/>
    <property type="match status" value="1"/>
</dbReference>
<feature type="region of interest" description="Disordered" evidence="6">
    <location>
        <begin position="326"/>
        <end position="357"/>
    </location>
</feature>
<keyword evidence="7" id="KW-0812">Transmembrane</keyword>
<evidence type="ECO:0000256" key="2">
    <source>
        <dbReference type="ARBA" id="ARBA00022723"/>
    </source>
</evidence>
<keyword evidence="4" id="KW-0408">Iron</keyword>
<dbReference type="Pfam" id="PF00355">
    <property type="entry name" value="Rieske"/>
    <property type="match status" value="1"/>
</dbReference>
<dbReference type="OrthoDB" id="426882at2759"/>
<dbReference type="KEGG" id="act:ACLA_096680"/>
<evidence type="ECO:0000256" key="5">
    <source>
        <dbReference type="ARBA" id="ARBA00023014"/>
    </source>
</evidence>
<keyword evidence="7" id="KW-1133">Transmembrane helix</keyword>
<dbReference type="PRINTS" id="PR00090">
    <property type="entry name" value="RNGDIOXGNASE"/>
</dbReference>
<evidence type="ECO:0000256" key="1">
    <source>
        <dbReference type="ARBA" id="ARBA00022714"/>
    </source>
</evidence>
<feature type="transmembrane region" description="Helical" evidence="7">
    <location>
        <begin position="185"/>
        <end position="203"/>
    </location>
</feature>
<dbReference type="Proteomes" id="UP000006701">
    <property type="component" value="Unassembled WGS sequence"/>
</dbReference>
<dbReference type="RefSeq" id="XP_001270161.1">
    <property type="nucleotide sequence ID" value="XM_001270160.1"/>
</dbReference>
<dbReference type="SUPFAM" id="SSF50022">
    <property type="entry name" value="ISP domain"/>
    <property type="match status" value="1"/>
</dbReference>
<proteinExistence type="predicted"/>
<organism evidence="9 10">
    <name type="scientific">Aspergillus clavatus (strain ATCC 1007 / CBS 513.65 / DSM 816 / NCTC 3887 / NRRL 1 / QM 1276 / 107)</name>
    <dbReference type="NCBI Taxonomy" id="344612"/>
    <lineage>
        <taxon>Eukaryota</taxon>
        <taxon>Fungi</taxon>
        <taxon>Dikarya</taxon>
        <taxon>Ascomycota</taxon>
        <taxon>Pezizomycotina</taxon>
        <taxon>Eurotiomycetes</taxon>
        <taxon>Eurotiomycetidae</taxon>
        <taxon>Eurotiales</taxon>
        <taxon>Aspergillaceae</taxon>
        <taxon>Aspergillus</taxon>
        <taxon>Aspergillus subgen. Fumigati</taxon>
    </lineage>
</organism>
<dbReference type="GeneID" id="4702540"/>
<evidence type="ECO:0000313" key="10">
    <source>
        <dbReference type="Proteomes" id="UP000006701"/>
    </source>
</evidence>
<sequence>MPEALIWKIGPMESLFSPTPILAALCTVIFLLYRAWPRAMNMEKCLEGYPKSSSTENTLAVSKESDFPEHLLTGKDIFKLEQRAIFSKSWLYLSHRSRFTKAGDYHSFEVAGFPIFLILGQDGEVRAFHNVCRHRAYTITRKECGSSTVLGCRYHGWSYDTKGQLVKAPHFDDVPGFYRKQNGLFAIRVFQSAAGFIFVSLAIDGSDEMQGSNALDEFAGRQGFVAQSRWVEGKTLEGSFNWKMAVHLRQPFGPACFESKLVPTAQTSIFARMKEYLFGVCADDSDLLLFPNASFHIFKGTRHWYSLSFHPASEQKTLVRYDLYGSRSTDSKSTSQEVSRQLHEAMSKDNSNNTVEPKKEILQRLKSHSELERMERREIHPAMKRSITTAKFLQGEQRKSNAYIEIYLMVNAHAVTVCRELECPSDALKDLAW</sequence>
<dbReference type="PROSITE" id="PS51296">
    <property type="entry name" value="RIESKE"/>
    <property type="match status" value="1"/>
</dbReference>
<dbReference type="EMBL" id="DS027058">
    <property type="protein sequence ID" value="EAW08735.1"/>
    <property type="molecule type" value="Genomic_DNA"/>
</dbReference>
<dbReference type="GO" id="GO:0016491">
    <property type="term" value="F:oxidoreductase activity"/>
    <property type="evidence" value="ECO:0007669"/>
    <property type="project" value="UniProtKB-KW"/>
</dbReference>
<keyword evidence="10" id="KW-1185">Reference proteome</keyword>
<dbReference type="OMA" id="FNWKVGA"/>
<feature type="domain" description="Rieske" evidence="8">
    <location>
        <begin position="91"/>
        <end position="188"/>
    </location>
</feature>
<protein>
    <submittedName>
        <fullName evidence="9">Iron-sulfur cluster-binding protein, putative</fullName>
    </submittedName>
</protein>
<evidence type="ECO:0000256" key="4">
    <source>
        <dbReference type="ARBA" id="ARBA00023004"/>
    </source>
</evidence>
<accession>A1CME8</accession>
<keyword evidence="3" id="KW-0560">Oxidoreductase</keyword>
<evidence type="ECO:0000256" key="7">
    <source>
        <dbReference type="SAM" id="Phobius"/>
    </source>
</evidence>
<dbReference type="HOGENOM" id="CLU_026244_1_3_1"/>
<evidence type="ECO:0000256" key="3">
    <source>
        <dbReference type="ARBA" id="ARBA00023002"/>
    </source>
</evidence>
<dbReference type="InterPro" id="IPR036922">
    <property type="entry name" value="Rieske_2Fe-2S_sf"/>
</dbReference>
<dbReference type="AlphaFoldDB" id="A1CME8"/>
<name>A1CME8_ASPCL</name>
<keyword evidence="2" id="KW-0479">Metal-binding</keyword>
<dbReference type="CDD" id="cd03469">
    <property type="entry name" value="Rieske_RO_Alpha_N"/>
    <property type="match status" value="1"/>
</dbReference>
<dbReference type="InterPro" id="IPR001663">
    <property type="entry name" value="Rng_hydr_dOase-A"/>
</dbReference>
<evidence type="ECO:0000259" key="8">
    <source>
        <dbReference type="PROSITE" id="PS51296"/>
    </source>
</evidence>